<comment type="caution">
    <text evidence="1">The sequence shown here is derived from an EMBL/GenBank/DDBJ whole genome shotgun (WGS) entry which is preliminary data.</text>
</comment>
<evidence type="ECO:0000313" key="2">
    <source>
        <dbReference type="Proteomes" id="UP000241848"/>
    </source>
</evidence>
<protein>
    <submittedName>
        <fullName evidence="1">DUF3501 domain-containing protein</fullName>
    </submittedName>
</protein>
<dbReference type="Proteomes" id="UP000241848">
    <property type="component" value="Unassembled WGS sequence"/>
</dbReference>
<reference evidence="1 2" key="1">
    <citation type="journal article" date="2014" name="BMC Genomics">
        <title>Comparison of environmental and isolate Sulfobacillus genomes reveals diverse carbon, sulfur, nitrogen, and hydrogen metabolisms.</title>
        <authorList>
            <person name="Justice N.B."/>
            <person name="Norman A."/>
            <person name="Brown C.T."/>
            <person name="Singh A."/>
            <person name="Thomas B.C."/>
            <person name="Banfield J.F."/>
        </authorList>
    </citation>
    <scope>NUCLEOTIDE SEQUENCE [LARGE SCALE GENOMIC DNA]</scope>
    <source>
        <strain evidence="1">AMDSBA3</strain>
    </source>
</reference>
<gene>
    <name evidence="1" type="ORF">C7B45_03055</name>
</gene>
<organism evidence="1 2">
    <name type="scientific">Sulfobacillus acidophilus</name>
    <dbReference type="NCBI Taxonomy" id="53633"/>
    <lineage>
        <taxon>Bacteria</taxon>
        <taxon>Bacillati</taxon>
        <taxon>Bacillota</taxon>
        <taxon>Clostridia</taxon>
        <taxon>Eubacteriales</taxon>
        <taxon>Clostridiales Family XVII. Incertae Sedis</taxon>
        <taxon>Sulfobacillus</taxon>
    </lineage>
</organism>
<dbReference type="Pfam" id="PF12007">
    <property type="entry name" value="DUF3501"/>
    <property type="match status" value="1"/>
</dbReference>
<name>A0A2T2WMR9_9FIRM</name>
<accession>A0A2T2WMR9</accession>
<proteinExistence type="predicted"/>
<sequence length="192" mass="22127">MKPLVLKDIDSIEAYEAKRQAMRQQIIALKRIRRVRLGPRVSVVFENRDTMRFQIQEMCRIEHIVEESLVQQEIDVYNDLLPEGLAIGATLLIELVQEDDMPAILRELSGLEEAVWLSFGEHHVHAEAEAGRSTEEKTSSVHYLTFRFTPTLRHALIDAPEVRLSSRHPHYRHDTVLSRETVASLVHDLTSE</sequence>
<evidence type="ECO:0000313" key="1">
    <source>
        <dbReference type="EMBL" id="PSR23532.1"/>
    </source>
</evidence>
<dbReference type="AlphaFoldDB" id="A0A2T2WMR9"/>
<dbReference type="EMBL" id="PXYV01000005">
    <property type="protein sequence ID" value="PSR23532.1"/>
    <property type="molecule type" value="Genomic_DNA"/>
</dbReference>
<dbReference type="InterPro" id="IPR021890">
    <property type="entry name" value="DUF3501"/>
</dbReference>